<dbReference type="Proteomes" id="UP000821845">
    <property type="component" value="Chromosome 2"/>
</dbReference>
<gene>
    <name evidence="1" type="ORF">HPB50_017835</name>
</gene>
<evidence type="ECO:0000313" key="2">
    <source>
        <dbReference type="Proteomes" id="UP000821845"/>
    </source>
</evidence>
<comment type="caution">
    <text evidence="1">The sequence shown here is derived from an EMBL/GenBank/DDBJ whole genome shotgun (WGS) entry which is preliminary data.</text>
</comment>
<reference evidence="1" key="1">
    <citation type="submission" date="2020-05" db="EMBL/GenBank/DDBJ databases">
        <title>Large-scale comparative analyses of tick genomes elucidate their genetic diversity and vector capacities.</title>
        <authorList>
            <person name="Jia N."/>
            <person name="Wang J."/>
            <person name="Shi W."/>
            <person name="Du L."/>
            <person name="Sun Y."/>
            <person name="Zhan W."/>
            <person name="Jiang J."/>
            <person name="Wang Q."/>
            <person name="Zhang B."/>
            <person name="Ji P."/>
            <person name="Sakyi L.B."/>
            <person name="Cui X."/>
            <person name="Yuan T."/>
            <person name="Jiang B."/>
            <person name="Yang W."/>
            <person name="Lam T.T.-Y."/>
            <person name="Chang Q."/>
            <person name="Ding S."/>
            <person name="Wang X."/>
            <person name="Zhu J."/>
            <person name="Ruan X."/>
            <person name="Zhao L."/>
            <person name="Wei J."/>
            <person name="Que T."/>
            <person name="Du C."/>
            <person name="Cheng J."/>
            <person name="Dai P."/>
            <person name="Han X."/>
            <person name="Huang E."/>
            <person name="Gao Y."/>
            <person name="Liu J."/>
            <person name="Shao H."/>
            <person name="Ye R."/>
            <person name="Li L."/>
            <person name="Wei W."/>
            <person name="Wang X."/>
            <person name="Wang C."/>
            <person name="Yang T."/>
            <person name="Huo Q."/>
            <person name="Li W."/>
            <person name="Guo W."/>
            <person name="Chen H."/>
            <person name="Zhou L."/>
            <person name="Ni X."/>
            <person name="Tian J."/>
            <person name="Zhou Y."/>
            <person name="Sheng Y."/>
            <person name="Liu T."/>
            <person name="Pan Y."/>
            <person name="Xia L."/>
            <person name="Li J."/>
            <person name="Zhao F."/>
            <person name="Cao W."/>
        </authorList>
    </citation>
    <scope>NUCLEOTIDE SEQUENCE</scope>
    <source>
        <strain evidence="1">Hyas-2018</strain>
    </source>
</reference>
<evidence type="ECO:0000313" key="1">
    <source>
        <dbReference type="EMBL" id="KAH6939437.1"/>
    </source>
</evidence>
<protein>
    <submittedName>
        <fullName evidence="1">Uncharacterized protein</fullName>
    </submittedName>
</protein>
<keyword evidence="2" id="KW-1185">Reference proteome</keyword>
<dbReference type="EMBL" id="CM023482">
    <property type="protein sequence ID" value="KAH6939437.1"/>
    <property type="molecule type" value="Genomic_DNA"/>
</dbReference>
<proteinExistence type="predicted"/>
<sequence length="736" mass="82311">MAARSAADNGGDRRRKRNSMPFLSHLFLVFWKNVYMIQIRRHYFMTMIEIIVPVIMGYMFSYGGLIGHSHKNATEAIFGTKQASSLESYDGTIPLGTGSEEKKKKKKATKRPELTPEQLKRKKAYTESVAKNPVRHTLGCLPTVVGFLFMLPVFTKRLCEELTSGAKELMSINGLSESAYWLANLLGAFFEMALVQAPLIWLFRYDPISGAIGLWPRSDFWVLVVFFTIYSAAASCFAIIIAIVSPRPNIAALLTFIVMVMTLILPIIILAVSGATLNDRYEAPNPYNLIYQAVCILPNVGFAYGITLICESEELGEGISWRNFGSHKTFHQLSLRKISVSLLTSCSVSLSMAWYLKNVWPFGYSFPKPWWFIIMPKYWGVYGSVGISAEESKGIKEDPNLFEPVADTLEPSIVIYKLNKARSVKPDSGTCFVNGMDVRKKKKDVRQSVGYCPQHFALYREMTVEENLWLFGRMLLLDEPTVGCDTEARNALWHSILKNRGQRGILLATNSIEEADILGDRSAIISTGSVRCCGSSIFLRRKYGIGYRLHMTTTEMPNVKHIVGFLKTMVEGSEVFLARRGFLVFSLGNPEHAKLIKLLQAIETNKRSLGIFTMGLAATSLEDVLLKVYPDPPRSMKRREASLVRRAQTHSLMTLHTEHYIQGKDGSPACVACGGFPDNAHVLWNCPSGRAAMGESLKHIPTNLRPATLEEWLADSSPDIMKALLRHLTLLGLSQG</sequence>
<name>A0ACB7SW46_HYAAI</name>
<organism evidence="1 2">
    <name type="scientific">Hyalomma asiaticum</name>
    <name type="common">Tick</name>
    <dbReference type="NCBI Taxonomy" id="266040"/>
    <lineage>
        <taxon>Eukaryota</taxon>
        <taxon>Metazoa</taxon>
        <taxon>Ecdysozoa</taxon>
        <taxon>Arthropoda</taxon>
        <taxon>Chelicerata</taxon>
        <taxon>Arachnida</taxon>
        <taxon>Acari</taxon>
        <taxon>Parasitiformes</taxon>
        <taxon>Ixodida</taxon>
        <taxon>Ixodoidea</taxon>
        <taxon>Ixodidae</taxon>
        <taxon>Hyalomminae</taxon>
        <taxon>Hyalomma</taxon>
    </lineage>
</organism>
<accession>A0ACB7SW46</accession>